<reference evidence="1" key="1">
    <citation type="submission" date="2022-12" db="EMBL/GenBank/DDBJ databases">
        <authorList>
            <person name="Petersen C."/>
        </authorList>
    </citation>
    <scope>NUCLEOTIDE SEQUENCE</scope>
    <source>
        <strain evidence="1">IBT 17660</strain>
    </source>
</reference>
<protein>
    <recommendedName>
        <fullName evidence="3">Ricin B lectin domain-containing protein</fullName>
    </recommendedName>
</protein>
<dbReference type="InterPro" id="IPR035992">
    <property type="entry name" value="Ricin_B-like_lectins"/>
</dbReference>
<comment type="caution">
    <text evidence="1">The sequence shown here is derived from an EMBL/GenBank/DDBJ whole genome shotgun (WGS) entry which is preliminary data.</text>
</comment>
<sequence length="156" mass="17787">MNSSSLVLEISSYTFYLPAVISFPEGKTYTVEHVHQNGVLTAYGNDVRLVPYDEDGSESEKWKCDLTNDGFGFVNVKTGYYLGMNGDRRLANKATEHNRWESFIFQPTKWDGYQFIVNFKGHNNNLYLPHTGENQLVATPSLKNIDTRVNFTSCEI</sequence>
<gene>
    <name evidence="1" type="ORF">N7530_001705</name>
</gene>
<name>A0A9W9XBR4_9EURO</name>
<dbReference type="EMBL" id="JAPWDO010000001">
    <property type="protein sequence ID" value="KAJ5487405.1"/>
    <property type="molecule type" value="Genomic_DNA"/>
</dbReference>
<dbReference type="OrthoDB" id="10279152at2759"/>
<proteinExistence type="predicted"/>
<dbReference type="AlphaFoldDB" id="A0A9W9XBR4"/>
<dbReference type="Proteomes" id="UP001147760">
    <property type="component" value="Unassembled WGS sequence"/>
</dbReference>
<dbReference type="Gene3D" id="2.80.10.50">
    <property type="match status" value="1"/>
</dbReference>
<evidence type="ECO:0000313" key="1">
    <source>
        <dbReference type="EMBL" id="KAJ5487405.1"/>
    </source>
</evidence>
<keyword evidence="2" id="KW-1185">Reference proteome</keyword>
<evidence type="ECO:0008006" key="3">
    <source>
        <dbReference type="Google" id="ProtNLM"/>
    </source>
</evidence>
<accession>A0A9W9XBR4</accession>
<organism evidence="1 2">
    <name type="scientific">Penicillium desertorum</name>
    <dbReference type="NCBI Taxonomy" id="1303715"/>
    <lineage>
        <taxon>Eukaryota</taxon>
        <taxon>Fungi</taxon>
        <taxon>Dikarya</taxon>
        <taxon>Ascomycota</taxon>
        <taxon>Pezizomycotina</taxon>
        <taxon>Eurotiomycetes</taxon>
        <taxon>Eurotiomycetidae</taxon>
        <taxon>Eurotiales</taxon>
        <taxon>Aspergillaceae</taxon>
        <taxon>Penicillium</taxon>
    </lineage>
</organism>
<dbReference type="SUPFAM" id="SSF50370">
    <property type="entry name" value="Ricin B-like lectins"/>
    <property type="match status" value="1"/>
</dbReference>
<reference evidence="1" key="2">
    <citation type="journal article" date="2023" name="IMA Fungus">
        <title>Comparative genomic study of the Penicillium genus elucidates a diverse pangenome and 15 lateral gene transfer events.</title>
        <authorList>
            <person name="Petersen C."/>
            <person name="Sorensen T."/>
            <person name="Nielsen M.R."/>
            <person name="Sondergaard T.E."/>
            <person name="Sorensen J.L."/>
            <person name="Fitzpatrick D.A."/>
            <person name="Frisvad J.C."/>
            <person name="Nielsen K.L."/>
        </authorList>
    </citation>
    <scope>NUCLEOTIDE SEQUENCE</scope>
    <source>
        <strain evidence="1">IBT 17660</strain>
    </source>
</reference>
<evidence type="ECO:0000313" key="2">
    <source>
        <dbReference type="Proteomes" id="UP001147760"/>
    </source>
</evidence>